<feature type="domain" description="PAC" evidence="9">
    <location>
        <begin position="367"/>
        <end position="420"/>
    </location>
</feature>
<dbReference type="InterPro" id="IPR013655">
    <property type="entry name" value="PAS_fold_3"/>
</dbReference>
<dbReference type="CDD" id="cd00130">
    <property type="entry name" value="PAS"/>
    <property type="match status" value="1"/>
</dbReference>
<dbReference type="InterPro" id="IPR001610">
    <property type="entry name" value="PAC"/>
</dbReference>
<dbReference type="Gene3D" id="1.10.287.130">
    <property type="match status" value="1"/>
</dbReference>
<dbReference type="CDD" id="cd16922">
    <property type="entry name" value="HATPase_EvgS-ArcB-TorS-like"/>
    <property type="match status" value="1"/>
</dbReference>
<feature type="domain" description="Response regulatory" evidence="8">
    <location>
        <begin position="811"/>
        <end position="935"/>
    </location>
</feature>
<dbReference type="Gene3D" id="3.40.50.2300">
    <property type="match status" value="1"/>
</dbReference>
<dbReference type="Pfam" id="PF00072">
    <property type="entry name" value="Response_reg"/>
    <property type="match status" value="1"/>
</dbReference>
<dbReference type="InterPro" id="IPR036890">
    <property type="entry name" value="HATPase_C_sf"/>
</dbReference>
<dbReference type="SMART" id="SM00091">
    <property type="entry name" value="PAS"/>
    <property type="match status" value="3"/>
</dbReference>
<dbReference type="GO" id="GO:0005524">
    <property type="term" value="F:ATP binding"/>
    <property type="evidence" value="ECO:0007669"/>
    <property type="project" value="UniProtKB-KW"/>
</dbReference>
<keyword evidence="11" id="KW-1185">Reference proteome</keyword>
<dbReference type="EC" id="2.7.13.3" evidence="2"/>
<dbReference type="InterPro" id="IPR036097">
    <property type="entry name" value="HisK_dim/P_sf"/>
</dbReference>
<dbReference type="PANTHER" id="PTHR43047">
    <property type="entry name" value="TWO-COMPONENT HISTIDINE PROTEIN KINASE"/>
    <property type="match status" value="1"/>
</dbReference>
<comment type="caution">
    <text evidence="10">The sequence shown here is derived from an EMBL/GenBank/DDBJ whole genome shotgun (WGS) entry which is preliminary data.</text>
</comment>
<evidence type="ECO:0000256" key="5">
    <source>
        <dbReference type="ARBA" id="ARBA00022777"/>
    </source>
</evidence>
<sequence>MAAALDQLCDVVGLDGIAIYRRAEAGRVHLCHHAARLDGVRPAVVGRAVSRLVQACWMGDAVAPGAVQVSDIAAGDFAGGQEPGAVVLPMLEGGRCVGAVGYWLAQTAAPVDMRPLTDLLHGLLAQAASVPQEAQMQALAAAAEAAHIRLNNAIQALPDAVVIFDAEHRLLAVNAAYQQMFPEIAEYAMPGMPLAELLRAGLRKQTFFAAASEAQQEAWLQARLTQYREPYSEDEVRLPDGRWMRRVSTRTADGGLIAMGFDITARRNHLAALDAANCDLKNVLADRDRAEQHLSGIIEGAAVGIWDLDVISRKIGVGGRWGEIIGLETAKLSNLAEDDFLALLHPDDRAAILSDRSYTHVLPGALASVEFRMRHAQGHWVWILSRYRISERAADGSASRVSGVHLDISAQKQLEQEAFAARAFLQDVMDASGCAIVVLDTAYRISYVNQEADDLLRQICEADAGGAPDITKLRLQHRDGTALAPDQSPFALALRAVRPMQDVPYAFLRDDGTRGVLAFNMALLDMGDEHFGVVRFTDVTEALAATERLQEALIRAEEMSRAKSTFLANMSHEIRTPLNGVLGMAEVLADTVVEPIQRQMIDTIRKSGETLLTVLNGILDMSKIEAGKMALELAPFVPLELIRQAESIFTIAAEEKGLAFEVLATAGCDKPRLGDAHRLMQVLNNLLNNAFKFTERGSVTLKFSCRSGKPVQIEVSDTGIGMGETQLARVFESFEQADGSMTRRFGGTGLGLSIVRELVTLMGGEITVDSTPEVGSVFRITLPLAEVDAAPAPQAKPKSDHLQEDGLAGVRLLCADDNATNRLVLSEMLGRTGAVVTQVENGQEVIAAWQAALDRGTPYDLLLLDITMPVLDGMSALEQIRSIESARELPAVLAVAITAHAMPSQIADYLIGGFDSHLAKPFRRLDLLHVLHSLLRL</sequence>
<organism evidence="10 11">
    <name type="scientific">Cypionkella sinensis</name>
    <dbReference type="NCBI Taxonomy" id="1756043"/>
    <lineage>
        <taxon>Bacteria</taxon>
        <taxon>Pseudomonadati</taxon>
        <taxon>Pseudomonadota</taxon>
        <taxon>Alphaproteobacteria</taxon>
        <taxon>Rhodobacterales</taxon>
        <taxon>Paracoccaceae</taxon>
        <taxon>Cypionkella</taxon>
    </lineage>
</organism>
<dbReference type="SUPFAM" id="SSF55874">
    <property type="entry name" value="ATPase domain of HSP90 chaperone/DNA topoisomerase II/histidine kinase"/>
    <property type="match status" value="1"/>
</dbReference>
<keyword evidence="3 6" id="KW-0597">Phosphoprotein</keyword>
<keyword evidence="4" id="KW-0808">Transferase</keyword>
<keyword evidence="5" id="KW-0418">Kinase</keyword>
<dbReference type="CDD" id="cd17546">
    <property type="entry name" value="REC_hyHK_CKI1_RcsC-like"/>
    <property type="match status" value="1"/>
</dbReference>
<evidence type="ECO:0000313" key="11">
    <source>
        <dbReference type="Proteomes" id="UP001595547"/>
    </source>
</evidence>
<protein>
    <recommendedName>
        <fullName evidence="2">histidine kinase</fullName>
        <ecNumber evidence="2">2.7.13.3</ecNumber>
    </recommendedName>
</protein>
<name>A0ABV7J2B6_9RHOB</name>
<dbReference type="PROSITE" id="PS50113">
    <property type="entry name" value="PAC"/>
    <property type="match status" value="1"/>
</dbReference>
<evidence type="ECO:0000256" key="6">
    <source>
        <dbReference type="PROSITE-ProRule" id="PRU00169"/>
    </source>
</evidence>
<dbReference type="RefSeq" id="WP_380074525.1">
    <property type="nucleotide sequence ID" value="NZ_JBHRTO010000002.1"/>
</dbReference>
<dbReference type="InterPro" id="IPR011006">
    <property type="entry name" value="CheY-like_superfamily"/>
</dbReference>
<dbReference type="InterPro" id="IPR003661">
    <property type="entry name" value="HisK_dim/P_dom"/>
</dbReference>
<dbReference type="EMBL" id="JBHRTO010000002">
    <property type="protein sequence ID" value="MFC3182870.1"/>
    <property type="molecule type" value="Genomic_DNA"/>
</dbReference>
<dbReference type="Pfam" id="PF02518">
    <property type="entry name" value="HATPase_c"/>
    <property type="match status" value="1"/>
</dbReference>
<evidence type="ECO:0000313" key="10">
    <source>
        <dbReference type="EMBL" id="MFC3182870.1"/>
    </source>
</evidence>
<comment type="catalytic activity">
    <reaction evidence="1">
        <text>ATP + protein L-histidine = ADP + protein N-phospho-L-histidine.</text>
        <dbReference type="EC" id="2.7.13.3"/>
    </reaction>
</comment>
<dbReference type="PROSITE" id="PS50109">
    <property type="entry name" value="HIS_KIN"/>
    <property type="match status" value="1"/>
</dbReference>
<dbReference type="PANTHER" id="PTHR43047:SF64">
    <property type="entry name" value="HISTIDINE KINASE CONTAINING CHEY-HOMOLOGOUS RECEIVER DOMAIN AND PAS DOMAIN-RELATED"/>
    <property type="match status" value="1"/>
</dbReference>
<dbReference type="Gene3D" id="3.30.450.20">
    <property type="entry name" value="PAS domain"/>
    <property type="match status" value="3"/>
</dbReference>
<dbReference type="InterPro" id="IPR000700">
    <property type="entry name" value="PAS-assoc_C"/>
</dbReference>
<evidence type="ECO:0000256" key="4">
    <source>
        <dbReference type="ARBA" id="ARBA00022679"/>
    </source>
</evidence>
<feature type="modified residue" description="4-aspartylphosphate" evidence="6">
    <location>
        <position position="865"/>
    </location>
</feature>
<dbReference type="SUPFAM" id="SSF47384">
    <property type="entry name" value="Homodimeric domain of signal transducing histidine kinase"/>
    <property type="match status" value="1"/>
</dbReference>
<evidence type="ECO:0000259" key="7">
    <source>
        <dbReference type="PROSITE" id="PS50109"/>
    </source>
</evidence>
<dbReference type="SMART" id="SM00387">
    <property type="entry name" value="HATPase_c"/>
    <property type="match status" value="1"/>
</dbReference>
<dbReference type="CDD" id="cd00082">
    <property type="entry name" value="HisKA"/>
    <property type="match status" value="1"/>
</dbReference>
<dbReference type="Pfam" id="PF08447">
    <property type="entry name" value="PAS_3"/>
    <property type="match status" value="1"/>
</dbReference>
<dbReference type="InterPro" id="IPR035965">
    <property type="entry name" value="PAS-like_dom_sf"/>
</dbReference>
<dbReference type="SMART" id="SM00388">
    <property type="entry name" value="HisKA"/>
    <property type="match status" value="1"/>
</dbReference>
<dbReference type="Pfam" id="PF00512">
    <property type="entry name" value="HisKA"/>
    <property type="match status" value="1"/>
</dbReference>
<evidence type="ECO:0000256" key="3">
    <source>
        <dbReference type="ARBA" id="ARBA00022553"/>
    </source>
</evidence>
<keyword evidence="10" id="KW-0547">Nucleotide-binding</keyword>
<dbReference type="PRINTS" id="PR00344">
    <property type="entry name" value="BCTRLSENSOR"/>
</dbReference>
<accession>A0ABV7J2B6</accession>
<dbReference type="InterPro" id="IPR004358">
    <property type="entry name" value="Sig_transdc_His_kin-like_C"/>
</dbReference>
<evidence type="ECO:0000256" key="2">
    <source>
        <dbReference type="ARBA" id="ARBA00012438"/>
    </source>
</evidence>
<dbReference type="SMART" id="SM00448">
    <property type="entry name" value="REC"/>
    <property type="match status" value="1"/>
</dbReference>
<dbReference type="InterPro" id="IPR000014">
    <property type="entry name" value="PAS"/>
</dbReference>
<dbReference type="SUPFAM" id="SSF52172">
    <property type="entry name" value="CheY-like"/>
    <property type="match status" value="1"/>
</dbReference>
<dbReference type="InterPro" id="IPR003594">
    <property type="entry name" value="HATPase_dom"/>
</dbReference>
<evidence type="ECO:0000256" key="1">
    <source>
        <dbReference type="ARBA" id="ARBA00000085"/>
    </source>
</evidence>
<reference evidence="11" key="1">
    <citation type="journal article" date="2019" name="Int. J. Syst. Evol. Microbiol.">
        <title>The Global Catalogue of Microorganisms (GCM) 10K type strain sequencing project: providing services to taxonomists for standard genome sequencing and annotation.</title>
        <authorList>
            <consortium name="The Broad Institute Genomics Platform"/>
            <consortium name="The Broad Institute Genome Sequencing Center for Infectious Disease"/>
            <person name="Wu L."/>
            <person name="Ma J."/>
        </authorList>
    </citation>
    <scope>NUCLEOTIDE SEQUENCE [LARGE SCALE GENOMIC DNA]</scope>
    <source>
        <strain evidence="11">KCTC 52039</strain>
    </source>
</reference>
<proteinExistence type="predicted"/>
<dbReference type="InterPro" id="IPR001789">
    <property type="entry name" value="Sig_transdc_resp-reg_receiver"/>
</dbReference>
<dbReference type="SMART" id="SM00086">
    <property type="entry name" value="PAC"/>
    <property type="match status" value="2"/>
</dbReference>
<dbReference type="Proteomes" id="UP001595547">
    <property type="component" value="Unassembled WGS sequence"/>
</dbReference>
<evidence type="ECO:0000259" key="9">
    <source>
        <dbReference type="PROSITE" id="PS50113"/>
    </source>
</evidence>
<dbReference type="Pfam" id="PF12860">
    <property type="entry name" value="PAS_7"/>
    <property type="match status" value="1"/>
</dbReference>
<dbReference type="SUPFAM" id="SSF55785">
    <property type="entry name" value="PYP-like sensor domain (PAS domain)"/>
    <property type="match status" value="3"/>
</dbReference>
<evidence type="ECO:0000259" key="8">
    <source>
        <dbReference type="PROSITE" id="PS50110"/>
    </source>
</evidence>
<dbReference type="Gene3D" id="3.30.565.10">
    <property type="entry name" value="Histidine kinase-like ATPase, C-terminal domain"/>
    <property type="match status" value="1"/>
</dbReference>
<keyword evidence="10" id="KW-0067">ATP-binding</keyword>
<dbReference type="InterPro" id="IPR005467">
    <property type="entry name" value="His_kinase_dom"/>
</dbReference>
<dbReference type="PROSITE" id="PS50110">
    <property type="entry name" value="RESPONSE_REGULATORY"/>
    <property type="match status" value="1"/>
</dbReference>
<gene>
    <name evidence="10" type="ORF">ACFOGH_17860</name>
</gene>
<feature type="domain" description="Histidine kinase" evidence="7">
    <location>
        <begin position="569"/>
        <end position="786"/>
    </location>
</feature>